<organism evidence="2 3">
    <name type="scientific">Bryocella elongata</name>
    <dbReference type="NCBI Taxonomy" id="863522"/>
    <lineage>
        <taxon>Bacteria</taxon>
        <taxon>Pseudomonadati</taxon>
        <taxon>Acidobacteriota</taxon>
        <taxon>Terriglobia</taxon>
        <taxon>Terriglobales</taxon>
        <taxon>Acidobacteriaceae</taxon>
        <taxon>Bryocella</taxon>
    </lineage>
</organism>
<accession>A0A1H6BI64</accession>
<keyword evidence="3" id="KW-1185">Reference proteome</keyword>
<evidence type="ECO:0000256" key="1">
    <source>
        <dbReference type="SAM" id="Phobius"/>
    </source>
</evidence>
<reference evidence="2 3" key="1">
    <citation type="submission" date="2016-10" db="EMBL/GenBank/DDBJ databases">
        <authorList>
            <person name="de Groot N.N."/>
        </authorList>
    </citation>
    <scope>NUCLEOTIDE SEQUENCE [LARGE SCALE GENOMIC DNA]</scope>
    <source>
        <strain evidence="2 3">DSM 22489</strain>
    </source>
</reference>
<proteinExistence type="predicted"/>
<dbReference type="RefSeq" id="WP_103934586.1">
    <property type="nucleotide sequence ID" value="NZ_FNVA01000007.1"/>
</dbReference>
<evidence type="ECO:0000313" key="2">
    <source>
        <dbReference type="EMBL" id="SEG60324.1"/>
    </source>
</evidence>
<keyword evidence="1" id="KW-0472">Membrane</keyword>
<sequence>MQTTFRSLVTSIHGLLFGSLFLIAIAATVLELLRQQVMVRPAELTPLGRFFERAAYIKMAAFGWIAVLLGTYVIYPWYRAKPPAGANLADYPRSLLLSSPNTAAWHSFGMEWKEHAGWIAPIVATMLAVVMIRHAAALRVDKRLGRAVLTFACAGLLATAVAGFFGAMLDKTAPVVGGATYTVMGGHHG</sequence>
<keyword evidence="1" id="KW-0812">Transmembrane</keyword>
<feature type="transmembrane region" description="Helical" evidence="1">
    <location>
        <begin position="148"/>
        <end position="169"/>
    </location>
</feature>
<keyword evidence="1" id="KW-1133">Transmembrane helix</keyword>
<protein>
    <submittedName>
        <fullName evidence="2">Uncharacterized protein</fullName>
    </submittedName>
</protein>
<dbReference type="OrthoDB" id="115562at2"/>
<dbReference type="EMBL" id="FNVA01000007">
    <property type="protein sequence ID" value="SEG60324.1"/>
    <property type="molecule type" value="Genomic_DNA"/>
</dbReference>
<dbReference type="Proteomes" id="UP000236728">
    <property type="component" value="Unassembled WGS sequence"/>
</dbReference>
<feature type="transmembrane region" description="Helical" evidence="1">
    <location>
        <begin position="54"/>
        <end position="75"/>
    </location>
</feature>
<dbReference type="AlphaFoldDB" id="A0A1H6BI64"/>
<feature type="transmembrane region" description="Helical" evidence="1">
    <location>
        <begin position="115"/>
        <end position="136"/>
    </location>
</feature>
<name>A0A1H6BI64_9BACT</name>
<feature type="transmembrane region" description="Helical" evidence="1">
    <location>
        <begin position="12"/>
        <end position="33"/>
    </location>
</feature>
<gene>
    <name evidence="2" type="ORF">SAMN05421819_3720</name>
</gene>
<evidence type="ECO:0000313" key="3">
    <source>
        <dbReference type="Proteomes" id="UP000236728"/>
    </source>
</evidence>